<evidence type="ECO:0000313" key="4">
    <source>
        <dbReference type="EMBL" id="WFR81224.1"/>
    </source>
</evidence>
<accession>A0ABY8I8H7</accession>
<evidence type="ECO:0000256" key="1">
    <source>
        <dbReference type="SAM" id="MobiDB-lite"/>
    </source>
</evidence>
<reference evidence="4 5" key="1">
    <citation type="submission" date="2023-04" db="EMBL/GenBank/DDBJ databases">
        <title>Nanopore sequencing of Janthinobacterium from water.</title>
        <authorList>
            <person name="Ciuchcinski K."/>
            <person name="Rokowska A."/>
            <person name="Dziewit L."/>
        </authorList>
    </citation>
    <scope>NUCLEOTIDE SEQUENCE [LARGE SCALE GENOMIC DNA]</scope>
    <source>
        <strain evidence="4 5">DEMB2</strain>
    </source>
</reference>
<dbReference type="Proteomes" id="UP001219584">
    <property type="component" value="Chromosome"/>
</dbReference>
<gene>
    <name evidence="4" type="ORF">P9875_08660</name>
</gene>
<keyword evidence="2" id="KW-0732">Signal</keyword>
<dbReference type="RefSeq" id="WP_158300057.1">
    <property type="nucleotide sequence ID" value="NZ_CP121464.1"/>
</dbReference>
<feature type="chain" id="PRO_5046762492" evidence="2">
    <location>
        <begin position="24"/>
        <end position="126"/>
    </location>
</feature>
<proteinExistence type="predicted"/>
<feature type="region of interest" description="Disordered" evidence="1">
    <location>
        <begin position="104"/>
        <end position="126"/>
    </location>
</feature>
<keyword evidence="4" id="KW-0646">Protease inhibitor</keyword>
<dbReference type="Pfam" id="PF05922">
    <property type="entry name" value="Inhibitor_I9"/>
    <property type="match status" value="1"/>
</dbReference>
<evidence type="ECO:0000313" key="5">
    <source>
        <dbReference type="Proteomes" id="UP001219584"/>
    </source>
</evidence>
<feature type="domain" description="Inhibitor I9" evidence="3">
    <location>
        <begin position="30"/>
        <end position="105"/>
    </location>
</feature>
<name>A0ABY8I8H7_9BURK</name>
<dbReference type="InterPro" id="IPR037045">
    <property type="entry name" value="S8pro/Inhibitor_I9_sf"/>
</dbReference>
<protein>
    <submittedName>
        <fullName evidence="4">Protease inhibitor I9 family protein</fullName>
    </submittedName>
</protein>
<evidence type="ECO:0000256" key="2">
    <source>
        <dbReference type="SAM" id="SignalP"/>
    </source>
</evidence>
<evidence type="ECO:0000259" key="3">
    <source>
        <dbReference type="Pfam" id="PF05922"/>
    </source>
</evidence>
<sequence length="126" mass="13305">MSAIRLSLAILAAASVLPAGASAAPQRQPYIVELSLQLPPPSDAGQREAQREAQRESGRRAVLALVPDATVQYHYTAALNGFAALLTPDEVTRLRASPLVARVAPGTEDQFNGGGTHQTATPRPQR</sequence>
<dbReference type="Gene3D" id="3.30.70.80">
    <property type="entry name" value="Peptidase S8 propeptide/proteinase inhibitor I9"/>
    <property type="match status" value="1"/>
</dbReference>
<feature type="compositionally biased region" description="Polar residues" evidence="1">
    <location>
        <begin position="117"/>
        <end position="126"/>
    </location>
</feature>
<dbReference type="InterPro" id="IPR010259">
    <property type="entry name" value="S8pro/Inhibitor_I9"/>
</dbReference>
<dbReference type="GO" id="GO:0030414">
    <property type="term" value="F:peptidase inhibitor activity"/>
    <property type="evidence" value="ECO:0007669"/>
    <property type="project" value="UniProtKB-KW"/>
</dbReference>
<feature type="compositionally biased region" description="Basic and acidic residues" evidence="1">
    <location>
        <begin position="45"/>
        <end position="58"/>
    </location>
</feature>
<keyword evidence="5" id="KW-1185">Reference proteome</keyword>
<feature type="signal peptide" evidence="2">
    <location>
        <begin position="1"/>
        <end position="23"/>
    </location>
</feature>
<dbReference type="EMBL" id="CP121464">
    <property type="protein sequence ID" value="WFR81224.1"/>
    <property type="molecule type" value="Genomic_DNA"/>
</dbReference>
<feature type="region of interest" description="Disordered" evidence="1">
    <location>
        <begin position="37"/>
        <end position="58"/>
    </location>
</feature>
<organism evidence="4 5">
    <name type="scientific">Janthinobacterium rivuli</name>
    <dbReference type="NCBI Taxonomy" id="2751478"/>
    <lineage>
        <taxon>Bacteria</taxon>
        <taxon>Pseudomonadati</taxon>
        <taxon>Pseudomonadota</taxon>
        <taxon>Betaproteobacteria</taxon>
        <taxon>Burkholderiales</taxon>
        <taxon>Oxalobacteraceae</taxon>
        <taxon>Janthinobacterium</taxon>
    </lineage>
</organism>